<protein>
    <submittedName>
        <fullName evidence="2">Uncharacterized protein</fullName>
    </submittedName>
</protein>
<gene>
    <name evidence="2" type="ORF">EWH70_04880</name>
</gene>
<feature type="compositionally biased region" description="Basic and acidic residues" evidence="1">
    <location>
        <begin position="1"/>
        <end position="11"/>
    </location>
</feature>
<comment type="caution">
    <text evidence="2">The sequence shown here is derived from an EMBL/GenBank/DDBJ whole genome shotgun (WGS) entry which is preliminary data.</text>
</comment>
<reference evidence="2 3" key="1">
    <citation type="submission" date="2019-02" db="EMBL/GenBank/DDBJ databases">
        <title>Draft genome sequence of Amycolatopsis sp. 8-3EHSu isolated from roots of Suaeda maritima.</title>
        <authorList>
            <person name="Duangmal K."/>
            <person name="Chantavorakit T."/>
        </authorList>
    </citation>
    <scope>NUCLEOTIDE SEQUENCE [LARGE SCALE GENOMIC DNA]</scope>
    <source>
        <strain evidence="2 3">8-3EHSu</strain>
    </source>
</reference>
<feature type="compositionally biased region" description="Pro residues" evidence="1">
    <location>
        <begin position="66"/>
        <end position="76"/>
    </location>
</feature>
<name>A0A4Q7JDW8_9PSEU</name>
<evidence type="ECO:0000256" key="1">
    <source>
        <dbReference type="SAM" id="MobiDB-lite"/>
    </source>
</evidence>
<accession>A0A4Q7JDW8</accession>
<dbReference type="Proteomes" id="UP000292003">
    <property type="component" value="Unassembled WGS sequence"/>
</dbReference>
<feature type="compositionally biased region" description="Pro residues" evidence="1">
    <location>
        <begin position="19"/>
        <end position="28"/>
    </location>
</feature>
<proteinExistence type="predicted"/>
<dbReference type="EMBL" id="SFCC01000002">
    <property type="protein sequence ID" value="RZQ65226.1"/>
    <property type="molecule type" value="Genomic_DNA"/>
</dbReference>
<feature type="region of interest" description="Disordered" evidence="1">
    <location>
        <begin position="1"/>
        <end position="96"/>
    </location>
</feature>
<evidence type="ECO:0000313" key="2">
    <source>
        <dbReference type="EMBL" id="RZQ65226.1"/>
    </source>
</evidence>
<feature type="compositionally biased region" description="Low complexity" evidence="1">
    <location>
        <begin position="87"/>
        <end position="96"/>
    </location>
</feature>
<sequence>MTVENTKREEAVETVEDPTTPPPTPPDPDGNWEPNGGRPVGPTGNWEPNGTGGRPALAPMGNWEPNSPPAPGPAPIPTGNWEPNSPPVQVAPVPQNPDGWVRNRAITHLYSYNAAPGVWVYVQGAGWKRLSPASDSGHSHLTMLAAIAKNHRLPVDYHEDSQGQIDQLVV</sequence>
<dbReference type="OrthoDB" id="582354at2"/>
<organism evidence="2 3">
    <name type="scientific">Amycolatopsis suaedae</name>
    <dbReference type="NCBI Taxonomy" id="2510978"/>
    <lineage>
        <taxon>Bacteria</taxon>
        <taxon>Bacillati</taxon>
        <taxon>Actinomycetota</taxon>
        <taxon>Actinomycetes</taxon>
        <taxon>Pseudonocardiales</taxon>
        <taxon>Pseudonocardiaceae</taxon>
        <taxon>Amycolatopsis</taxon>
    </lineage>
</organism>
<dbReference type="RefSeq" id="WP_130474012.1">
    <property type="nucleotide sequence ID" value="NZ_SFCC01000002.1"/>
</dbReference>
<dbReference type="AlphaFoldDB" id="A0A4Q7JDW8"/>
<keyword evidence="3" id="KW-1185">Reference proteome</keyword>
<evidence type="ECO:0000313" key="3">
    <source>
        <dbReference type="Proteomes" id="UP000292003"/>
    </source>
</evidence>